<accession>A0A1M5CEJ7</accession>
<dbReference type="FunFam" id="3.40.50.720:FF:000084">
    <property type="entry name" value="Short-chain dehydrogenase reductase"/>
    <property type="match status" value="1"/>
</dbReference>
<dbReference type="OrthoDB" id="9788235at2"/>
<dbReference type="InterPro" id="IPR020904">
    <property type="entry name" value="Sc_DH/Rdtase_CS"/>
</dbReference>
<dbReference type="SUPFAM" id="SSF51735">
    <property type="entry name" value="NAD(P)-binding Rossmann-fold domains"/>
    <property type="match status" value="1"/>
</dbReference>
<dbReference type="AlphaFoldDB" id="A0A1M5CEJ7"/>
<dbReference type="Gene3D" id="3.40.50.720">
    <property type="entry name" value="NAD(P)-binding Rossmann-like Domain"/>
    <property type="match status" value="1"/>
</dbReference>
<dbReference type="InterPro" id="IPR036291">
    <property type="entry name" value="NAD(P)-bd_dom_sf"/>
</dbReference>
<name>A0A1M5CEJ7_9BACT</name>
<dbReference type="Proteomes" id="UP000184480">
    <property type="component" value="Unassembled WGS sequence"/>
</dbReference>
<dbReference type="RefSeq" id="WP_062179592.1">
    <property type="nucleotide sequence ID" value="NZ_BBXL01000007.1"/>
</dbReference>
<organism evidence="2 3">
    <name type="scientific">Dysgonomonas macrotermitis</name>
    <dbReference type="NCBI Taxonomy" id="1346286"/>
    <lineage>
        <taxon>Bacteria</taxon>
        <taxon>Pseudomonadati</taxon>
        <taxon>Bacteroidota</taxon>
        <taxon>Bacteroidia</taxon>
        <taxon>Bacteroidales</taxon>
        <taxon>Dysgonomonadaceae</taxon>
        <taxon>Dysgonomonas</taxon>
    </lineage>
</organism>
<dbReference type="PANTHER" id="PTHR42820:SF1">
    <property type="entry name" value="SHORT-CHAIN DEHYDROGENASE_REDUCTASE FAMILY PROTEIN"/>
    <property type="match status" value="1"/>
</dbReference>
<dbReference type="CDD" id="cd05233">
    <property type="entry name" value="SDR_c"/>
    <property type="match status" value="1"/>
</dbReference>
<evidence type="ECO:0000313" key="3">
    <source>
        <dbReference type="Proteomes" id="UP000184480"/>
    </source>
</evidence>
<proteinExistence type="inferred from homology"/>
<evidence type="ECO:0000256" key="1">
    <source>
        <dbReference type="ARBA" id="ARBA00006484"/>
    </source>
</evidence>
<dbReference type="InterPro" id="IPR002347">
    <property type="entry name" value="SDR_fam"/>
</dbReference>
<sequence>MKSLKGKVAIVTGGASGIGEAIVRKFVEEGAKVVVADMNETSVKNIIDNLEDQGLEALGVVSDVSKKADLGKLVSETILKFGTIDILINNAGILDNFMTVSDLDIALWEKVMDVNVKAPTMLSQLVINYWLEKKKPGVIINAASVGGMFGARGGVSYVTSKHAIIGLTKNIASVYREDNIRAIAIAPGDIRTNIGNTLKNPNTKGWNALVQYVATGPTGEAADIASVVAFLVSDEAKFVNGTVVTIDGGWTGA</sequence>
<evidence type="ECO:0000313" key="2">
    <source>
        <dbReference type="EMBL" id="SHF53139.1"/>
    </source>
</evidence>
<dbReference type="PRINTS" id="PR00081">
    <property type="entry name" value="GDHRDH"/>
</dbReference>
<dbReference type="PROSITE" id="PS00061">
    <property type="entry name" value="ADH_SHORT"/>
    <property type="match status" value="1"/>
</dbReference>
<gene>
    <name evidence="2" type="ORF">SAMN05444362_107141</name>
</gene>
<dbReference type="STRING" id="1346286.SAMN05444362_107141"/>
<protein>
    <submittedName>
        <fullName evidence="2">NAD(P)-dependent dehydrogenase, short-chain alcohol dehydrogenase family</fullName>
    </submittedName>
</protein>
<dbReference type="PANTHER" id="PTHR42820">
    <property type="entry name" value="SHORT-CHAIN DEHYDROGENASE REDUCTASE"/>
    <property type="match status" value="1"/>
</dbReference>
<dbReference type="Pfam" id="PF13561">
    <property type="entry name" value="adh_short_C2"/>
    <property type="match status" value="1"/>
</dbReference>
<dbReference type="PRINTS" id="PR00080">
    <property type="entry name" value="SDRFAMILY"/>
</dbReference>
<dbReference type="EMBL" id="FQUC01000007">
    <property type="protein sequence ID" value="SHF53139.1"/>
    <property type="molecule type" value="Genomic_DNA"/>
</dbReference>
<keyword evidence="3" id="KW-1185">Reference proteome</keyword>
<comment type="similarity">
    <text evidence="1">Belongs to the short-chain dehydrogenases/reductases (SDR) family.</text>
</comment>
<reference evidence="3" key="1">
    <citation type="submission" date="2016-11" db="EMBL/GenBank/DDBJ databases">
        <authorList>
            <person name="Varghese N."/>
            <person name="Submissions S."/>
        </authorList>
    </citation>
    <scope>NUCLEOTIDE SEQUENCE [LARGE SCALE GENOMIC DNA]</scope>
    <source>
        <strain evidence="3">DSM 27370</strain>
    </source>
</reference>
<dbReference type="NCBIfam" id="NF005559">
    <property type="entry name" value="PRK07231.1"/>
    <property type="match status" value="1"/>
</dbReference>